<keyword evidence="7" id="KW-1185">Reference proteome</keyword>
<evidence type="ECO:0000313" key="6">
    <source>
        <dbReference type="EMBL" id="KAF8821088.1"/>
    </source>
</evidence>
<dbReference type="PANTHER" id="PTHR13183">
    <property type="entry name" value="AXONEMAL INNER ARM DYNEIN LIGHT CHAIN 28"/>
    <property type="match status" value="1"/>
</dbReference>
<evidence type="ECO:0000313" key="7">
    <source>
        <dbReference type="Proteomes" id="UP000823046"/>
    </source>
</evidence>
<dbReference type="EMBL" id="JADAQX010000238">
    <property type="protein sequence ID" value="KAF8821088.1"/>
    <property type="molecule type" value="Genomic_DNA"/>
</dbReference>
<evidence type="ECO:0000256" key="4">
    <source>
        <dbReference type="ARBA" id="ARBA00038114"/>
    </source>
</evidence>
<evidence type="ECO:0000256" key="5">
    <source>
        <dbReference type="SAM" id="Coils"/>
    </source>
</evidence>
<evidence type="ECO:0000256" key="2">
    <source>
        <dbReference type="ARBA" id="ARBA00023054"/>
    </source>
</evidence>
<organism evidence="6 7">
    <name type="scientific">Cardiosporidium cionae</name>
    <dbReference type="NCBI Taxonomy" id="476202"/>
    <lineage>
        <taxon>Eukaryota</taxon>
        <taxon>Sar</taxon>
        <taxon>Alveolata</taxon>
        <taxon>Apicomplexa</taxon>
        <taxon>Aconoidasida</taxon>
        <taxon>Nephromycida</taxon>
        <taxon>Cardiosporidium</taxon>
    </lineage>
</organism>
<dbReference type="Pfam" id="PF10211">
    <property type="entry name" value="Ax_dynein_light"/>
    <property type="match status" value="1"/>
</dbReference>
<protein>
    <submittedName>
        <fullName evidence="6">Axonemal dynein light chain p33</fullName>
    </submittedName>
</protein>
<sequence length="250" mass="28844">MAYRRINLVSYQSPIQIASVKRSEQVFQIHSENDSGSGLATTNFPKAAHTTSPYQACEKLSEDVLATAIPPKRWSENGRNYVQYASSVPAKLSDIIKLEEHLLAILEEQNAREIGICPVRENIFSQLFEELIRQEILVCQERGLLLIRIRNEYANQVDAYQRLYESSILHTTRKAWRVESNKKRLQEKNVLFATENKKLENEISELRNSIDSQKSLACSLISEENVKHAEKCKELTENLRKFKSDLEELF</sequence>
<accession>A0ABQ7JAV8</accession>
<dbReference type="PANTHER" id="PTHR13183:SF0">
    <property type="entry name" value="AXONEMAL DYNEIN LIGHT INTERMEDIATE POLYPEPTIDE 1"/>
    <property type="match status" value="1"/>
</dbReference>
<evidence type="ECO:0000256" key="3">
    <source>
        <dbReference type="ARBA" id="ARBA00023175"/>
    </source>
</evidence>
<comment type="caution">
    <text evidence="6">The sequence shown here is derived from an EMBL/GenBank/DDBJ whole genome shotgun (WGS) entry which is preliminary data.</text>
</comment>
<feature type="coiled-coil region" evidence="5">
    <location>
        <begin position="182"/>
        <end position="245"/>
    </location>
</feature>
<reference evidence="6 7" key="1">
    <citation type="journal article" date="2020" name="bioRxiv">
        <title>Metabolic contributions of an alphaproteobacterial endosymbiont in the apicomplexan Cardiosporidium cionae.</title>
        <authorList>
            <person name="Hunter E.S."/>
            <person name="Paight C.J."/>
            <person name="Lane C.E."/>
        </authorList>
    </citation>
    <scope>NUCLEOTIDE SEQUENCE [LARGE SCALE GENOMIC DNA]</scope>
    <source>
        <strain evidence="6">ESH_2018</strain>
    </source>
</reference>
<comment type="similarity">
    <text evidence="4">Belongs to the inner dynein arm light chain family.</text>
</comment>
<evidence type="ECO:0000256" key="1">
    <source>
        <dbReference type="ARBA" id="ARBA00023017"/>
    </source>
</evidence>
<keyword evidence="1" id="KW-0243">Dynein</keyword>
<feature type="non-terminal residue" evidence="6">
    <location>
        <position position="250"/>
    </location>
</feature>
<name>A0ABQ7JAV8_9APIC</name>
<gene>
    <name evidence="6" type="ORF">IE077_002473</name>
</gene>
<keyword evidence="3" id="KW-0505">Motor protein</keyword>
<dbReference type="Proteomes" id="UP000823046">
    <property type="component" value="Unassembled WGS sequence"/>
</dbReference>
<dbReference type="InterPro" id="IPR019347">
    <property type="entry name" value="Axonemal_dynein_light_chain"/>
</dbReference>
<keyword evidence="2 5" id="KW-0175">Coiled coil</keyword>
<proteinExistence type="inferred from homology"/>